<reference evidence="6" key="1">
    <citation type="submission" date="2023-02" db="EMBL/GenBank/DDBJ databases">
        <title>Description of Roseinatronobacter alkalisoli sp. nov., an alkaliphilic bacerium isolated from soda soil.</title>
        <authorList>
            <person name="Wei W."/>
        </authorList>
    </citation>
    <scope>NUCLEOTIDE SEQUENCE</scope>
    <source>
        <strain evidence="6">HJB301</strain>
    </source>
</reference>
<keyword evidence="4" id="KW-0274">FAD</keyword>
<sequence>MADYDFIIVGAGSAGCVLANRLSADPRHRVLLLEAGGSDAHPLIRMPLGFMRALRMPQFTWPYLSEPEERTGNRAIPIPRGRLMGGSSSINGMFHIRGHRGDYDEWRDLGCDGWGYDDVLPYFKRSENHWRGEGAYHGGSGPVSVQPIRNEALFHEPLRDAFAAAGHVITEDYDGAVQEGFGPGNIAVDMRGRRASSSRAYLTRDVRARANLTVLDHTTVERLSFDGDRVSGVEGMRKGKRHKWCAAREVILSAGAYNSPQIMMVSGLGPQAELRAHGITVRRDLPEVGQNLLEHPRLDLIYEAAQPTTFSNRLRYDRAALAFARWALTGKGPFASHVCSGTALLRVSEGAQRPDVQLLCSPISIRADLWFPGLTAPPPHAFYASICLLHPRSRGRMALRSGDVRDAPRVHLNLLGDDEDIAVLRRALREARRVYGMESQAALIGKEIMPGAEFTDDDAIDAAIRAKAGVTQHPVGTCRMGRDAGAVVAPDLKVNGIAGLRVVDASIMPTIPGANTNAAVYMIGEKAADMILGDAA</sequence>
<proteinExistence type="inferred from homology"/>
<keyword evidence="3" id="KW-0285">Flavoprotein</keyword>
<evidence type="ECO:0000313" key="7">
    <source>
        <dbReference type="Proteomes" id="UP001431784"/>
    </source>
</evidence>
<name>A0ABT5T7A4_9RHOB</name>
<evidence type="ECO:0000313" key="6">
    <source>
        <dbReference type="EMBL" id="MDD7970929.1"/>
    </source>
</evidence>
<dbReference type="InterPro" id="IPR036188">
    <property type="entry name" value="FAD/NAD-bd_sf"/>
</dbReference>
<organism evidence="6 7">
    <name type="scientific">Roseinatronobacter alkalisoli</name>
    <dbReference type="NCBI Taxonomy" id="3028235"/>
    <lineage>
        <taxon>Bacteria</taxon>
        <taxon>Pseudomonadati</taxon>
        <taxon>Pseudomonadota</taxon>
        <taxon>Alphaproteobacteria</taxon>
        <taxon>Rhodobacterales</taxon>
        <taxon>Paracoccaceae</taxon>
        <taxon>Roseinatronobacter</taxon>
    </lineage>
</organism>
<dbReference type="PANTHER" id="PTHR11552">
    <property type="entry name" value="GLUCOSE-METHANOL-CHOLINE GMC OXIDOREDUCTASE"/>
    <property type="match status" value="1"/>
</dbReference>
<dbReference type="Pfam" id="PF05199">
    <property type="entry name" value="GMC_oxred_C"/>
    <property type="match status" value="1"/>
</dbReference>
<dbReference type="EMBL" id="JAQZSM010000005">
    <property type="protein sequence ID" value="MDD7970929.1"/>
    <property type="molecule type" value="Genomic_DNA"/>
</dbReference>
<dbReference type="SUPFAM" id="SSF54373">
    <property type="entry name" value="FAD-linked reductases, C-terminal domain"/>
    <property type="match status" value="1"/>
</dbReference>
<dbReference type="Gene3D" id="3.30.560.10">
    <property type="entry name" value="Glucose Oxidase, domain 3"/>
    <property type="match status" value="1"/>
</dbReference>
<feature type="domain" description="Glucose-methanol-choline oxidoreductase N-terminal" evidence="5">
    <location>
        <begin position="255"/>
        <end position="269"/>
    </location>
</feature>
<dbReference type="InterPro" id="IPR000172">
    <property type="entry name" value="GMC_OxRdtase_N"/>
</dbReference>
<dbReference type="InterPro" id="IPR007867">
    <property type="entry name" value="GMC_OxRtase_C"/>
</dbReference>
<evidence type="ECO:0000256" key="3">
    <source>
        <dbReference type="ARBA" id="ARBA00022630"/>
    </source>
</evidence>
<dbReference type="SUPFAM" id="SSF51905">
    <property type="entry name" value="FAD/NAD(P)-binding domain"/>
    <property type="match status" value="1"/>
</dbReference>
<dbReference type="PANTHER" id="PTHR11552:SF147">
    <property type="entry name" value="CHOLINE DEHYDROGENASE, MITOCHONDRIAL"/>
    <property type="match status" value="1"/>
</dbReference>
<gene>
    <name evidence="6" type="ORF">PUT78_07450</name>
</gene>
<evidence type="ECO:0000256" key="1">
    <source>
        <dbReference type="ARBA" id="ARBA00001974"/>
    </source>
</evidence>
<dbReference type="Pfam" id="PF00732">
    <property type="entry name" value="GMC_oxred_N"/>
    <property type="match status" value="1"/>
</dbReference>
<comment type="caution">
    <text evidence="6">The sequence shown here is derived from an EMBL/GenBank/DDBJ whole genome shotgun (WGS) entry which is preliminary data.</text>
</comment>
<dbReference type="RefSeq" id="WP_274351619.1">
    <property type="nucleotide sequence ID" value="NZ_JAQZSM010000005.1"/>
</dbReference>
<protein>
    <submittedName>
        <fullName evidence="6">GMC family oxidoreductase N-terminal domain-containing protein</fullName>
    </submittedName>
</protein>
<evidence type="ECO:0000259" key="5">
    <source>
        <dbReference type="PROSITE" id="PS00624"/>
    </source>
</evidence>
<evidence type="ECO:0000256" key="4">
    <source>
        <dbReference type="ARBA" id="ARBA00022827"/>
    </source>
</evidence>
<dbReference type="Gene3D" id="3.50.50.60">
    <property type="entry name" value="FAD/NAD(P)-binding domain"/>
    <property type="match status" value="1"/>
</dbReference>
<accession>A0ABT5T7A4</accession>
<dbReference type="PIRSF" id="PIRSF000137">
    <property type="entry name" value="Alcohol_oxidase"/>
    <property type="match status" value="1"/>
</dbReference>
<dbReference type="InterPro" id="IPR012132">
    <property type="entry name" value="GMC_OxRdtase"/>
</dbReference>
<evidence type="ECO:0000256" key="2">
    <source>
        <dbReference type="ARBA" id="ARBA00010790"/>
    </source>
</evidence>
<dbReference type="Proteomes" id="UP001431784">
    <property type="component" value="Unassembled WGS sequence"/>
</dbReference>
<comment type="cofactor">
    <cofactor evidence="1">
        <name>FAD</name>
        <dbReference type="ChEBI" id="CHEBI:57692"/>
    </cofactor>
</comment>
<keyword evidence="7" id="KW-1185">Reference proteome</keyword>
<dbReference type="PROSITE" id="PS00624">
    <property type="entry name" value="GMC_OXRED_2"/>
    <property type="match status" value="1"/>
</dbReference>
<comment type="similarity">
    <text evidence="2">Belongs to the GMC oxidoreductase family.</text>
</comment>